<keyword evidence="3" id="KW-1185">Reference proteome</keyword>
<keyword evidence="1" id="KW-0812">Transmembrane</keyword>
<organism evidence="2 3">
    <name type="scientific">Monascus purpureus</name>
    <name type="common">Red mold</name>
    <name type="synonym">Monascus anka</name>
    <dbReference type="NCBI Taxonomy" id="5098"/>
    <lineage>
        <taxon>Eukaryota</taxon>
        <taxon>Fungi</taxon>
        <taxon>Dikarya</taxon>
        <taxon>Ascomycota</taxon>
        <taxon>Pezizomycotina</taxon>
        <taxon>Eurotiomycetes</taxon>
        <taxon>Eurotiomycetidae</taxon>
        <taxon>Eurotiales</taxon>
        <taxon>Aspergillaceae</taxon>
        <taxon>Monascus</taxon>
    </lineage>
</organism>
<evidence type="ECO:0000313" key="2">
    <source>
        <dbReference type="EMBL" id="TQB67535.1"/>
    </source>
</evidence>
<evidence type="ECO:0000313" key="3">
    <source>
        <dbReference type="Proteomes" id="UP000319663"/>
    </source>
</evidence>
<keyword evidence="1" id="KW-1133">Transmembrane helix</keyword>
<keyword evidence="1" id="KW-0472">Membrane</keyword>
<gene>
    <name evidence="2" type="primary">CRLS1</name>
    <name evidence="2" type="ORF">MPDQ_005336</name>
</gene>
<name>A0A507QKG1_MONPU</name>
<dbReference type="AlphaFoldDB" id="A0A507QKG1"/>
<feature type="transmembrane region" description="Helical" evidence="1">
    <location>
        <begin position="28"/>
        <end position="50"/>
    </location>
</feature>
<dbReference type="Proteomes" id="UP000319663">
    <property type="component" value="Unassembled WGS sequence"/>
</dbReference>
<evidence type="ECO:0000256" key="1">
    <source>
        <dbReference type="SAM" id="Phobius"/>
    </source>
</evidence>
<reference evidence="2 3" key="1">
    <citation type="submission" date="2019-06" db="EMBL/GenBank/DDBJ databases">
        <title>Wine fermentation using esterase from Monascus purpureus.</title>
        <authorList>
            <person name="Geng C."/>
            <person name="Zhang Y."/>
        </authorList>
    </citation>
    <scope>NUCLEOTIDE SEQUENCE [LARGE SCALE GENOMIC DNA]</scope>
    <source>
        <strain evidence="2">HQ1</strain>
    </source>
</reference>
<dbReference type="STRING" id="5098.A0A507QKG1"/>
<comment type="caution">
    <text evidence="2">The sequence shown here is derived from an EMBL/GenBank/DDBJ whole genome shotgun (WGS) entry which is preliminary data.</text>
</comment>
<sequence length="100" mass="11014">MARYWDFSLPSAEVKPTGISKINTALQLLLVGSAMALPIIPEAVTAAWSLQEAMTGFQYLVATTTIWSGLSYVFSKDAVKILTKKEVEARIARNLKQKQP</sequence>
<proteinExistence type="predicted"/>
<feature type="transmembrane region" description="Helical" evidence="1">
    <location>
        <begin position="56"/>
        <end position="75"/>
    </location>
</feature>
<dbReference type="EMBL" id="VIFY01000372">
    <property type="protein sequence ID" value="TQB67535.1"/>
    <property type="molecule type" value="Genomic_DNA"/>
</dbReference>
<protein>
    <submittedName>
        <fullName evidence="2">Cardiolipin synthase</fullName>
    </submittedName>
</protein>
<accession>A0A507QKG1</accession>